<dbReference type="EMBL" id="JBHSHC010000142">
    <property type="protein sequence ID" value="MFC4769748.1"/>
    <property type="molecule type" value="Genomic_DNA"/>
</dbReference>
<dbReference type="RefSeq" id="WP_380028607.1">
    <property type="nucleotide sequence ID" value="NZ_JBHSHC010000142.1"/>
</dbReference>
<proteinExistence type="predicted"/>
<keyword evidence="2" id="KW-1185">Reference proteome</keyword>
<protein>
    <submittedName>
        <fullName evidence="1">Uncharacterized protein</fullName>
    </submittedName>
</protein>
<reference evidence="2" key="1">
    <citation type="journal article" date="2019" name="Int. J. Syst. Evol. Microbiol.">
        <title>The Global Catalogue of Microorganisms (GCM) 10K type strain sequencing project: providing services to taxonomists for standard genome sequencing and annotation.</title>
        <authorList>
            <consortium name="The Broad Institute Genomics Platform"/>
            <consortium name="The Broad Institute Genome Sequencing Center for Infectious Disease"/>
            <person name="Wu L."/>
            <person name="Ma J."/>
        </authorList>
    </citation>
    <scope>NUCLEOTIDE SEQUENCE [LARGE SCALE GENOMIC DNA]</scope>
    <source>
        <strain evidence="2">WYCCWR 12678</strain>
    </source>
</reference>
<accession>A0ABV9Q7E6</accession>
<sequence length="96" mass="10897">MKISGKIVKKRTYIDNEDRNINCITFLELDKGITVNGDRIKIIPLLSEETMVPQNVGDNIEVDGEIIFKKIFTMFGNLSSSPIPTLMNRVNRDRLG</sequence>
<organism evidence="1 2">
    <name type="scientific">Effusibacillus consociatus</name>
    <dbReference type="NCBI Taxonomy" id="1117041"/>
    <lineage>
        <taxon>Bacteria</taxon>
        <taxon>Bacillati</taxon>
        <taxon>Bacillota</taxon>
        <taxon>Bacilli</taxon>
        <taxon>Bacillales</taxon>
        <taxon>Alicyclobacillaceae</taxon>
        <taxon>Effusibacillus</taxon>
    </lineage>
</organism>
<dbReference type="Proteomes" id="UP001596002">
    <property type="component" value="Unassembled WGS sequence"/>
</dbReference>
<comment type="caution">
    <text evidence="1">The sequence shown here is derived from an EMBL/GenBank/DDBJ whole genome shotgun (WGS) entry which is preliminary data.</text>
</comment>
<name>A0ABV9Q7E6_9BACL</name>
<evidence type="ECO:0000313" key="1">
    <source>
        <dbReference type="EMBL" id="MFC4769748.1"/>
    </source>
</evidence>
<gene>
    <name evidence="1" type="ORF">ACFO8Q_20765</name>
</gene>
<evidence type="ECO:0000313" key="2">
    <source>
        <dbReference type="Proteomes" id="UP001596002"/>
    </source>
</evidence>